<dbReference type="SMART" id="SM00192">
    <property type="entry name" value="LDLa"/>
    <property type="match status" value="1"/>
</dbReference>
<dbReference type="AlphaFoldDB" id="A0A6P8ZPC1"/>
<dbReference type="InterPro" id="IPR023415">
    <property type="entry name" value="LDLR_class-A_CS"/>
</dbReference>
<dbReference type="CDD" id="cd00112">
    <property type="entry name" value="LDLa"/>
    <property type="match status" value="1"/>
</dbReference>
<dbReference type="RefSeq" id="XP_034243844.1">
    <property type="nucleotide sequence ID" value="XM_034387953.1"/>
</dbReference>
<dbReference type="PROSITE" id="PS01209">
    <property type="entry name" value="LDLRA_1"/>
    <property type="match status" value="1"/>
</dbReference>
<protein>
    <submittedName>
        <fullName evidence="4">Uncharacterized protein LOC117646772 isoform X1</fullName>
    </submittedName>
</protein>
<dbReference type="Pfam" id="PF00057">
    <property type="entry name" value="Ldl_recept_a"/>
    <property type="match status" value="1"/>
</dbReference>
<dbReference type="KEGG" id="tpal:117646772"/>
<sequence length="228" mass="25053">MRVDFSVPSSLPTATASPECATLTTIQGPGFGCRRDNQWQCRDGRCIDARRRCDLNRDCNDASDEDSDTCTSVPTLIMNVGDTVLARMKHKENYHGVRFLMCSNDSCSCLTVSGEGSSGLLALVAKAECNSKGVLSKRGFSYRHIGLQTSQDRIYATSSHTRIQGFLRPNRSGLQCPEHSTRLLAERHACGIQSRLLTSSVAAMVKPKRNSMVESSIKLLEGVTRRYA</sequence>
<dbReference type="PROSITE" id="PS50068">
    <property type="entry name" value="LDLRA_2"/>
    <property type="match status" value="1"/>
</dbReference>
<dbReference type="OrthoDB" id="19606at2759"/>
<reference evidence="4" key="1">
    <citation type="submission" date="2025-08" db="UniProtKB">
        <authorList>
            <consortium name="RefSeq"/>
        </authorList>
    </citation>
    <scope>IDENTIFICATION</scope>
    <source>
        <tissue evidence="4">Total insect</tissue>
    </source>
</reference>
<evidence type="ECO:0000313" key="4">
    <source>
        <dbReference type="RefSeq" id="XP_034243844.1"/>
    </source>
</evidence>
<dbReference type="InParanoid" id="A0A6P8ZPC1"/>
<dbReference type="SUPFAM" id="SSF57424">
    <property type="entry name" value="LDL receptor-like module"/>
    <property type="match status" value="1"/>
</dbReference>
<name>A0A6P8ZPC1_THRPL</name>
<evidence type="ECO:0000313" key="3">
    <source>
        <dbReference type="Proteomes" id="UP000515158"/>
    </source>
</evidence>
<dbReference type="GeneID" id="117646772"/>
<proteinExistence type="predicted"/>
<dbReference type="Proteomes" id="UP000515158">
    <property type="component" value="Unplaced"/>
</dbReference>
<dbReference type="InterPro" id="IPR036055">
    <property type="entry name" value="LDL_receptor-like_sf"/>
</dbReference>
<dbReference type="InterPro" id="IPR002172">
    <property type="entry name" value="LDrepeatLR_classA_rpt"/>
</dbReference>
<keyword evidence="3" id="KW-1185">Reference proteome</keyword>
<comment type="caution">
    <text evidence="2">Lacks conserved residue(s) required for the propagation of feature annotation.</text>
</comment>
<feature type="disulfide bond" evidence="2">
    <location>
        <begin position="41"/>
        <end position="59"/>
    </location>
</feature>
<evidence type="ECO:0000256" key="1">
    <source>
        <dbReference type="ARBA" id="ARBA00023157"/>
    </source>
</evidence>
<evidence type="ECO:0000256" key="2">
    <source>
        <dbReference type="PROSITE-ProRule" id="PRU00124"/>
    </source>
</evidence>
<gene>
    <name evidence="4" type="primary">LOC117646772</name>
</gene>
<dbReference type="Gene3D" id="4.10.400.10">
    <property type="entry name" value="Low-density Lipoprotein Receptor"/>
    <property type="match status" value="1"/>
</dbReference>
<keyword evidence="1 2" id="KW-1015">Disulfide bond</keyword>
<organism evidence="4">
    <name type="scientific">Thrips palmi</name>
    <name type="common">Melon thrips</name>
    <dbReference type="NCBI Taxonomy" id="161013"/>
    <lineage>
        <taxon>Eukaryota</taxon>
        <taxon>Metazoa</taxon>
        <taxon>Ecdysozoa</taxon>
        <taxon>Arthropoda</taxon>
        <taxon>Hexapoda</taxon>
        <taxon>Insecta</taxon>
        <taxon>Pterygota</taxon>
        <taxon>Neoptera</taxon>
        <taxon>Paraneoptera</taxon>
        <taxon>Thysanoptera</taxon>
        <taxon>Terebrantia</taxon>
        <taxon>Thripoidea</taxon>
        <taxon>Thripidae</taxon>
        <taxon>Thrips</taxon>
    </lineage>
</organism>
<accession>A0A6P8ZPC1</accession>